<comment type="caution">
    <text evidence="2">The sequence shown here is derived from an EMBL/GenBank/DDBJ whole genome shotgun (WGS) entry which is preliminary data.</text>
</comment>
<keyword evidence="3" id="KW-1185">Reference proteome</keyword>
<dbReference type="AlphaFoldDB" id="A0A7W9KLQ6"/>
<evidence type="ECO:0000313" key="2">
    <source>
        <dbReference type="EMBL" id="MBB5894154.1"/>
    </source>
</evidence>
<evidence type="ECO:0000256" key="1">
    <source>
        <dbReference type="SAM" id="MobiDB-lite"/>
    </source>
</evidence>
<gene>
    <name evidence="2" type="ORF">BJ998_005350</name>
</gene>
<protein>
    <submittedName>
        <fullName evidence="2">Uncharacterized protein</fullName>
    </submittedName>
</protein>
<organism evidence="2 3">
    <name type="scientific">Kutzneria kofuensis</name>
    <dbReference type="NCBI Taxonomy" id="103725"/>
    <lineage>
        <taxon>Bacteria</taxon>
        <taxon>Bacillati</taxon>
        <taxon>Actinomycetota</taxon>
        <taxon>Actinomycetes</taxon>
        <taxon>Pseudonocardiales</taxon>
        <taxon>Pseudonocardiaceae</taxon>
        <taxon>Kutzneria</taxon>
    </lineage>
</organism>
<dbReference type="SUPFAM" id="SSF52540">
    <property type="entry name" value="P-loop containing nucleoside triphosphate hydrolases"/>
    <property type="match status" value="1"/>
</dbReference>
<reference evidence="2 3" key="1">
    <citation type="submission" date="2020-08" db="EMBL/GenBank/DDBJ databases">
        <title>Sequencing the genomes of 1000 actinobacteria strains.</title>
        <authorList>
            <person name="Klenk H.-P."/>
        </authorList>
    </citation>
    <scope>NUCLEOTIDE SEQUENCE [LARGE SCALE GENOMIC DNA]</scope>
    <source>
        <strain evidence="2 3">DSM 43851</strain>
    </source>
</reference>
<proteinExistence type="predicted"/>
<sequence>MGGTRNEYTGDNTGMLIQAGSIEYLHVERACARPLDVGDIRVKDELPRTLDLGNPLCLGREKELDRLAEALAEGRNVQLFGPAGIGKTTLLRHAAHRNLLTVPDMQAIVWTASLLPDADEILRAVLDACCDFPADRPIPSTVLRQAMTGLRALVIIENPRCPAAELAAVLGAMPRSVFVVATDRSDLRGGRDVRVLLAGLPVKASRELLRSRFDQRLPAAVRQQVTELCAGYGQHPGKVALLGDYLAQARQQNTLPEGLGPDETKVIVPRLIGWLAEHPRAAVLTLAALENTEWGWPLLATVAEIPTQATVETLRGTTLLAEGERFRLAAGIAGLIPAELRLDVEAVTGRITSWVTETVDAQQVAAEIMVIEQALQANLDADRHDVALALARAAATKLVSARHWGAWGRVLALGLQAALGADSVRDQVYFRYSIAARKYADGKVEEAFELVVALMSDGLDTVDDVAADRIRRLADQVGYRGDAPTEQVTGLLGLLRQAQVAAMKVPAPVQQFVVSHPQVLRVAGAISLVSALVAALLTSSSHPPTTAAEPNPGQPVVVDTTTPGSSPTTGFPGGPTTTGASTTAGATPIGDPITSGGRPGPTTGNGNGGGPGPQSPPPTTLSWGFARDDHRRTDGQPDDLTAYDPATPNYQANWTWGIWMMQSPPSAEHPTGTRLGTGRQRIRMPLAGTPGGTVTVTALDTGATGSYCQPEQWRQDGAAEIVDVRCFTRTGAVSDVPFLVFFAAGSGANPIAAPGTRSYVVDDQPGATAFAPDWQHGRNAGQVVRTGVGRYTAELAGAATGVVELAAIGSAPRHCSIAGRHGDSVDVACVDTSGAAADTAFAASAASGQNLLDDNRKLVGDYVVTGGGQWGLVTFSRTATGKYTARLGNGYSPSTMHVTAEGVGNYCALTGMNETTRNDSYVYLACYAANGTLTDTNLDLLYTSTRIY</sequence>
<dbReference type="InterPro" id="IPR027417">
    <property type="entry name" value="P-loop_NTPase"/>
</dbReference>
<evidence type="ECO:0000313" key="3">
    <source>
        <dbReference type="Proteomes" id="UP000585638"/>
    </source>
</evidence>
<accession>A0A7W9KLQ6</accession>
<feature type="region of interest" description="Disordered" evidence="1">
    <location>
        <begin position="541"/>
        <end position="645"/>
    </location>
</feature>
<name>A0A7W9KLQ6_9PSEU</name>
<dbReference type="Proteomes" id="UP000585638">
    <property type="component" value="Unassembled WGS sequence"/>
</dbReference>
<dbReference type="RefSeq" id="WP_184865962.1">
    <property type="nucleotide sequence ID" value="NZ_BAAAWY010000069.1"/>
</dbReference>
<dbReference type="EMBL" id="JACHIR010000001">
    <property type="protein sequence ID" value="MBB5894154.1"/>
    <property type="molecule type" value="Genomic_DNA"/>
</dbReference>
<feature type="compositionally biased region" description="Gly residues" evidence="1">
    <location>
        <begin position="597"/>
        <end position="612"/>
    </location>
</feature>
<feature type="compositionally biased region" description="Basic and acidic residues" evidence="1">
    <location>
        <begin position="626"/>
        <end position="635"/>
    </location>
</feature>
<feature type="compositionally biased region" description="Low complexity" evidence="1">
    <location>
        <begin position="560"/>
        <end position="596"/>
    </location>
</feature>
<dbReference type="Gene3D" id="3.40.50.300">
    <property type="entry name" value="P-loop containing nucleotide triphosphate hydrolases"/>
    <property type="match status" value="1"/>
</dbReference>